<sequence>MLISIAPFVYKIFKSQIKHPVNGRLRYIAKTINCILNRLKVSYV</sequence>
<organism evidence="1 2">
    <name type="scientific">Pontibacter virosus</name>
    <dbReference type="NCBI Taxonomy" id="1765052"/>
    <lineage>
        <taxon>Bacteria</taxon>
        <taxon>Pseudomonadati</taxon>
        <taxon>Bacteroidota</taxon>
        <taxon>Cytophagia</taxon>
        <taxon>Cytophagales</taxon>
        <taxon>Hymenobacteraceae</taxon>
        <taxon>Pontibacter</taxon>
    </lineage>
</organism>
<evidence type="ECO:0000313" key="2">
    <source>
        <dbReference type="Proteomes" id="UP000245466"/>
    </source>
</evidence>
<dbReference type="AlphaFoldDB" id="A0A2U1B6Q6"/>
<keyword evidence="2" id="KW-1185">Reference proteome</keyword>
<dbReference type="Proteomes" id="UP000245466">
    <property type="component" value="Unassembled WGS sequence"/>
</dbReference>
<comment type="caution">
    <text evidence="1">The sequence shown here is derived from an EMBL/GenBank/DDBJ whole genome shotgun (WGS) entry which is preliminary data.</text>
</comment>
<gene>
    <name evidence="1" type="ORF">C8E01_101573</name>
</gene>
<proteinExistence type="predicted"/>
<dbReference type="EMBL" id="QEKI01000001">
    <property type="protein sequence ID" value="PVY44207.1"/>
    <property type="molecule type" value="Genomic_DNA"/>
</dbReference>
<evidence type="ECO:0000313" key="1">
    <source>
        <dbReference type="EMBL" id="PVY44207.1"/>
    </source>
</evidence>
<reference evidence="1 2" key="1">
    <citation type="submission" date="2018-04" db="EMBL/GenBank/DDBJ databases">
        <title>Genomic Encyclopedia of Type Strains, Phase IV (KMG-IV): sequencing the most valuable type-strain genomes for metagenomic binning, comparative biology and taxonomic classification.</title>
        <authorList>
            <person name="Goeker M."/>
        </authorList>
    </citation>
    <scope>NUCLEOTIDE SEQUENCE [LARGE SCALE GENOMIC DNA]</scope>
    <source>
        <strain evidence="1 2">DSM 100231</strain>
    </source>
</reference>
<accession>A0A2U1B6Q6</accession>
<name>A0A2U1B6Q6_9BACT</name>
<protein>
    <submittedName>
        <fullName evidence="1">Uncharacterized protein</fullName>
    </submittedName>
</protein>